<accession>A0A2Z7CQ83</accession>
<dbReference type="AlphaFoldDB" id="A0A2Z7CQ83"/>
<gene>
    <name evidence="2" type="ORF">F511_26354</name>
</gene>
<reference evidence="2 3" key="1">
    <citation type="journal article" date="2015" name="Proc. Natl. Acad. Sci. U.S.A.">
        <title>The resurrection genome of Boea hygrometrica: A blueprint for survival of dehydration.</title>
        <authorList>
            <person name="Xiao L."/>
            <person name="Yang G."/>
            <person name="Zhang L."/>
            <person name="Yang X."/>
            <person name="Zhao S."/>
            <person name="Ji Z."/>
            <person name="Zhou Q."/>
            <person name="Hu M."/>
            <person name="Wang Y."/>
            <person name="Chen M."/>
            <person name="Xu Y."/>
            <person name="Jin H."/>
            <person name="Xiao X."/>
            <person name="Hu G."/>
            <person name="Bao F."/>
            <person name="Hu Y."/>
            <person name="Wan P."/>
            <person name="Li L."/>
            <person name="Deng X."/>
            <person name="Kuang T."/>
            <person name="Xiang C."/>
            <person name="Zhu J.K."/>
            <person name="Oliver M.J."/>
            <person name="He Y."/>
        </authorList>
    </citation>
    <scope>NUCLEOTIDE SEQUENCE [LARGE SCALE GENOMIC DNA]</scope>
    <source>
        <strain evidence="3">cv. XS01</strain>
    </source>
</reference>
<sequence length="174" mass="19053">MIIGARQPSQLGGRHSNPAVTTPMIALDFSGTTHLSTSHNVALNQVINQSITSGSRCMHVCHSEINAQCIQVTVRETEHKSINKTHTANANTAIKINQISQPEIYTCSCIKSVQNCSNSYLQQLKTTSLISPDAASSRFKRTDPPKARRSSTRANQLPHDLGIHGRRLLEISNL</sequence>
<dbReference type="Proteomes" id="UP000250235">
    <property type="component" value="Unassembled WGS sequence"/>
</dbReference>
<evidence type="ECO:0000313" key="3">
    <source>
        <dbReference type="Proteomes" id="UP000250235"/>
    </source>
</evidence>
<name>A0A2Z7CQ83_9LAMI</name>
<evidence type="ECO:0000256" key="1">
    <source>
        <dbReference type="SAM" id="MobiDB-lite"/>
    </source>
</evidence>
<proteinExistence type="predicted"/>
<protein>
    <submittedName>
        <fullName evidence="2">Serine/arginine repetitive matrix protein</fullName>
    </submittedName>
</protein>
<dbReference type="EMBL" id="KQ993148">
    <property type="protein sequence ID" value="KZV49232.1"/>
    <property type="molecule type" value="Genomic_DNA"/>
</dbReference>
<feature type="region of interest" description="Disordered" evidence="1">
    <location>
        <begin position="132"/>
        <end position="157"/>
    </location>
</feature>
<keyword evidence="3" id="KW-1185">Reference proteome</keyword>
<evidence type="ECO:0000313" key="2">
    <source>
        <dbReference type="EMBL" id="KZV49232.1"/>
    </source>
</evidence>
<organism evidence="2 3">
    <name type="scientific">Dorcoceras hygrometricum</name>
    <dbReference type="NCBI Taxonomy" id="472368"/>
    <lineage>
        <taxon>Eukaryota</taxon>
        <taxon>Viridiplantae</taxon>
        <taxon>Streptophyta</taxon>
        <taxon>Embryophyta</taxon>
        <taxon>Tracheophyta</taxon>
        <taxon>Spermatophyta</taxon>
        <taxon>Magnoliopsida</taxon>
        <taxon>eudicotyledons</taxon>
        <taxon>Gunneridae</taxon>
        <taxon>Pentapetalae</taxon>
        <taxon>asterids</taxon>
        <taxon>lamiids</taxon>
        <taxon>Lamiales</taxon>
        <taxon>Gesneriaceae</taxon>
        <taxon>Didymocarpoideae</taxon>
        <taxon>Trichosporeae</taxon>
        <taxon>Loxocarpinae</taxon>
        <taxon>Dorcoceras</taxon>
    </lineage>
</organism>